<accession>A0A0F9A173</accession>
<dbReference type="AlphaFoldDB" id="A0A0F9A173"/>
<evidence type="ECO:0000313" key="1">
    <source>
        <dbReference type="EMBL" id="KKK72354.1"/>
    </source>
</evidence>
<protein>
    <submittedName>
        <fullName evidence="1">Uncharacterized protein</fullName>
    </submittedName>
</protein>
<reference evidence="1" key="1">
    <citation type="journal article" date="2015" name="Nature">
        <title>Complex archaea that bridge the gap between prokaryotes and eukaryotes.</title>
        <authorList>
            <person name="Spang A."/>
            <person name="Saw J.H."/>
            <person name="Jorgensen S.L."/>
            <person name="Zaremba-Niedzwiedzka K."/>
            <person name="Martijn J."/>
            <person name="Lind A.E."/>
            <person name="van Eijk R."/>
            <person name="Schleper C."/>
            <person name="Guy L."/>
            <person name="Ettema T.J."/>
        </authorList>
    </citation>
    <scope>NUCLEOTIDE SEQUENCE</scope>
</reference>
<gene>
    <name evidence="1" type="ORF">LCGC14_2904690</name>
</gene>
<proteinExistence type="predicted"/>
<organism evidence="1">
    <name type="scientific">marine sediment metagenome</name>
    <dbReference type="NCBI Taxonomy" id="412755"/>
    <lineage>
        <taxon>unclassified sequences</taxon>
        <taxon>metagenomes</taxon>
        <taxon>ecological metagenomes</taxon>
    </lineage>
</organism>
<feature type="non-terminal residue" evidence="1">
    <location>
        <position position="33"/>
    </location>
</feature>
<dbReference type="EMBL" id="LAZR01057295">
    <property type="protein sequence ID" value="KKK72354.1"/>
    <property type="molecule type" value="Genomic_DNA"/>
</dbReference>
<comment type="caution">
    <text evidence="1">The sequence shown here is derived from an EMBL/GenBank/DDBJ whole genome shotgun (WGS) entry which is preliminary data.</text>
</comment>
<sequence>MWVAKLEWDTGNDHEAVAARTTFGAYLARGYLA</sequence>
<name>A0A0F9A173_9ZZZZ</name>